<keyword evidence="4" id="KW-1185">Reference proteome</keyword>
<dbReference type="Proteomes" id="UP000183063">
    <property type="component" value="Unassembled WGS sequence"/>
</dbReference>
<evidence type="ECO:0000313" key="4">
    <source>
        <dbReference type="Proteomes" id="UP000198939"/>
    </source>
</evidence>
<sequence>MPGIQTQFFASANGGVWRGDQDKTNLTLIVAAQRQTISRAG</sequence>
<evidence type="ECO:0000313" key="3">
    <source>
        <dbReference type="Proteomes" id="UP000183063"/>
    </source>
</evidence>
<reference evidence="3" key="3">
    <citation type="submission" date="2016-10" db="EMBL/GenBank/DDBJ databases">
        <authorList>
            <person name="Wibberg D."/>
        </authorList>
    </citation>
    <scope>NUCLEOTIDE SEQUENCE [LARGE SCALE GENOMIC DNA]</scope>
</reference>
<dbReference type="EMBL" id="FOCV01000013">
    <property type="protein sequence ID" value="SEO20732.1"/>
    <property type="molecule type" value="Genomic_DNA"/>
</dbReference>
<evidence type="ECO:0000313" key="1">
    <source>
        <dbReference type="EMBL" id="SEI11550.1"/>
    </source>
</evidence>
<proteinExistence type="predicted"/>
<dbReference type="AlphaFoldDB" id="A0A1H8MTJ5"/>
<protein>
    <submittedName>
        <fullName evidence="1">Uncharacterized protein</fullName>
    </submittedName>
</protein>
<accession>A0A1H8MTJ5</accession>
<evidence type="ECO:0000313" key="2">
    <source>
        <dbReference type="EMBL" id="SEO20732.1"/>
    </source>
</evidence>
<organism evidence="1 3">
    <name type="scientific">Rhizobium tibeticum</name>
    <dbReference type="NCBI Taxonomy" id="501024"/>
    <lineage>
        <taxon>Bacteria</taxon>
        <taxon>Pseudomonadati</taxon>
        <taxon>Pseudomonadota</taxon>
        <taxon>Alphaproteobacteria</taxon>
        <taxon>Hyphomicrobiales</taxon>
        <taxon>Rhizobiaceae</taxon>
        <taxon>Rhizobium/Agrobacterium group</taxon>
        <taxon>Rhizobium</taxon>
    </lineage>
</organism>
<name>A0A1H8MTJ5_9HYPH</name>
<reference evidence="1" key="2">
    <citation type="submission" date="2016-10" db="EMBL/GenBank/DDBJ databases">
        <authorList>
            <person name="de Groot N.N."/>
        </authorList>
    </citation>
    <scope>NUCLEOTIDE SEQUENCE [LARGE SCALE GENOMIC DNA]</scope>
    <source>
        <strain evidence="1">CCBAU85039</strain>
    </source>
</reference>
<gene>
    <name evidence="1" type="ORF">RTCCBAU85039_4683</name>
    <name evidence="2" type="ORF">SAMN05216228_101359</name>
</gene>
<reference evidence="2 4" key="1">
    <citation type="submission" date="2016-10" db="EMBL/GenBank/DDBJ databases">
        <authorList>
            <person name="Varghese N."/>
            <person name="Submissions S."/>
        </authorList>
    </citation>
    <scope>NUCLEOTIDE SEQUENCE [LARGE SCALE GENOMIC DNA]</scope>
    <source>
        <strain evidence="2 4">CGMCC 1.7071</strain>
    </source>
</reference>
<dbReference type="EMBL" id="FNXB01000031">
    <property type="protein sequence ID" value="SEI11550.1"/>
    <property type="molecule type" value="Genomic_DNA"/>
</dbReference>
<dbReference type="Proteomes" id="UP000198939">
    <property type="component" value="Unassembled WGS sequence"/>
</dbReference>